<keyword evidence="1" id="KW-0808">Transferase</keyword>
<dbReference type="InterPro" id="IPR029063">
    <property type="entry name" value="SAM-dependent_MTases_sf"/>
</dbReference>
<dbReference type="SUPFAM" id="SSF53335">
    <property type="entry name" value="S-adenosyl-L-methionine-dependent methyltransferases"/>
    <property type="match status" value="1"/>
</dbReference>
<accession>A0A6M7U136</accession>
<dbReference type="AlphaFoldDB" id="A0A6M7U136"/>
<dbReference type="EMBL" id="LYTK01000010">
    <property type="protein sequence ID" value="OBQ66854.1"/>
    <property type="molecule type" value="Genomic_DNA"/>
</dbReference>
<dbReference type="PANTHER" id="PTHR45036:SF1">
    <property type="entry name" value="METHYLTRANSFERASE LIKE 7A"/>
    <property type="match status" value="1"/>
</dbReference>
<evidence type="ECO:0000313" key="2">
    <source>
        <dbReference type="Proteomes" id="UP000093737"/>
    </source>
</evidence>
<comment type="caution">
    <text evidence="1">The sequence shown here is derived from an EMBL/GenBank/DDBJ whole genome shotgun (WGS) entry which is preliminary data.</text>
</comment>
<dbReference type="RefSeq" id="WP_056571326.1">
    <property type="nucleotide sequence ID" value="NZ_CP033334.1"/>
</dbReference>
<dbReference type="PANTHER" id="PTHR45036">
    <property type="entry name" value="METHYLTRANSFERASE LIKE 7B"/>
    <property type="match status" value="1"/>
</dbReference>
<dbReference type="Gene3D" id="3.40.50.150">
    <property type="entry name" value="Vaccinia Virus protein VP39"/>
    <property type="match status" value="1"/>
</dbReference>
<keyword evidence="1" id="KW-0489">Methyltransferase</keyword>
<dbReference type="Proteomes" id="UP000093737">
    <property type="component" value="Unassembled WGS sequence"/>
</dbReference>
<proteinExistence type="predicted"/>
<dbReference type="GO" id="GO:0008757">
    <property type="term" value="F:S-adenosylmethionine-dependent methyltransferase activity"/>
    <property type="evidence" value="ECO:0007669"/>
    <property type="project" value="InterPro"/>
</dbReference>
<dbReference type="CDD" id="cd02440">
    <property type="entry name" value="AdoMet_MTases"/>
    <property type="match status" value="1"/>
</dbReference>
<dbReference type="GO" id="GO:0032259">
    <property type="term" value="P:methylation"/>
    <property type="evidence" value="ECO:0007669"/>
    <property type="project" value="UniProtKB-KW"/>
</dbReference>
<dbReference type="InterPro" id="IPR052356">
    <property type="entry name" value="Thiol_S-MT"/>
</dbReference>
<dbReference type="InterPro" id="IPR013216">
    <property type="entry name" value="Methyltransf_11"/>
</dbReference>
<reference evidence="1 2" key="1">
    <citation type="submission" date="2016-05" db="EMBL/GenBank/DDBJ databases">
        <authorList>
            <person name="Ramsay J.P."/>
        </authorList>
    </citation>
    <scope>NUCLEOTIDE SEQUENCE [LARGE SCALE GENOMIC DNA]</scope>
    <source>
        <strain evidence="1 2">NZP2042</strain>
    </source>
</reference>
<protein>
    <submittedName>
        <fullName evidence="1">SAM-dependent methyltransferase</fullName>
    </submittedName>
</protein>
<name>A0A6M7U136_RHILI</name>
<dbReference type="Pfam" id="PF08241">
    <property type="entry name" value="Methyltransf_11"/>
    <property type="match status" value="1"/>
</dbReference>
<organism evidence="1 2">
    <name type="scientific">Rhizobium loti</name>
    <name type="common">Mesorhizobium loti</name>
    <dbReference type="NCBI Taxonomy" id="381"/>
    <lineage>
        <taxon>Bacteria</taxon>
        <taxon>Pseudomonadati</taxon>
        <taxon>Pseudomonadota</taxon>
        <taxon>Alphaproteobacteria</taxon>
        <taxon>Hyphomicrobiales</taxon>
        <taxon>Phyllobacteriaceae</taxon>
        <taxon>Mesorhizobium</taxon>
    </lineage>
</organism>
<gene>
    <name evidence="1" type="ORF">A8145_31150</name>
</gene>
<evidence type="ECO:0000313" key="1">
    <source>
        <dbReference type="EMBL" id="OBQ66854.1"/>
    </source>
</evidence>
<sequence length="214" mass="23291">MCQTCLSWYARCVAPYLVHAGCSAGAFARMRRRVIPRAKGIVVEVGFGSGLNLPYYDPAKVEWLIGVDPDGTMLGLAGPRSRALPFRVECLRASGESLPLADGLADTVVVTYAFCTIPDPEAALGEIRRILKPTGQLIFIEHGQAEGKWCRSWQRRLNELWGRLAGGCHLDRDPLSLIRAAGFSLTEQQHGRFALPFWQLGSHHAGIAAPPAAA</sequence>